<feature type="transmembrane region" description="Helical" evidence="1">
    <location>
        <begin position="46"/>
        <end position="66"/>
    </location>
</feature>
<accession>A0A921ML52</accession>
<dbReference type="EMBL" id="DYUC01000027">
    <property type="protein sequence ID" value="HJG86101.1"/>
    <property type="molecule type" value="Genomic_DNA"/>
</dbReference>
<dbReference type="AlphaFoldDB" id="A0A921ML52"/>
<evidence type="ECO:0000313" key="3">
    <source>
        <dbReference type="Proteomes" id="UP000760668"/>
    </source>
</evidence>
<name>A0A921ML52_9FIRM</name>
<keyword evidence="1" id="KW-0812">Transmembrane</keyword>
<evidence type="ECO:0000313" key="2">
    <source>
        <dbReference type="EMBL" id="HJG86101.1"/>
    </source>
</evidence>
<dbReference type="Proteomes" id="UP000760668">
    <property type="component" value="Unassembled WGS sequence"/>
</dbReference>
<protein>
    <submittedName>
        <fullName evidence="2">Permease of phosphate ABC transporter</fullName>
    </submittedName>
</protein>
<gene>
    <name evidence="2" type="ORF">K8V01_03575</name>
</gene>
<keyword evidence="1" id="KW-0472">Membrane</keyword>
<reference evidence="2" key="2">
    <citation type="submission" date="2021-09" db="EMBL/GenBank/DDBJ databases">
        <authorList>
            <person name="Gilroy R."/>
        </authorList>
    </citation>
    <scope>NUCLEOTIDE SEQUENCE</scope>
    <source>
        <strain evidence="2">CHK179-5677</strain>
    </source>
</reference>
<dbReference type="RefSeq" id="WP_295368863.1">
    <property type="nucleotide sequence ID" value="NZ_DYUC01000027.1"/>
</dbReference>
<proteinExistence type="predicted"/>
<reference evidence="2" key="1">
    <citation type="journal article" date="2021" name="PeerJ">
        <title>Extensive microbial diversity within the chicken gut microbiome revealed by metagenomics and culture.</title>
        <authorList>
            <person name="Gilroy R."/>
            <person name="Ravi A."/>
            <person name="Getino M."/>
            <person name="Pursley I."/>
            <person name="Horton D.L."/>
            <person name="Alikhan N.F."/>
            <person name="Baker D."/>
            <person name="Gharbi K."/>
            <person name="Hall N."/>
            <person name="Watson M."/>
            <person name="Adriaenssens E.M."/>
            <person name="Foster-Nyarko E."/>
            <person name="Jarju S."/>
            <person name="Secka A."/>
            <person name="Antonio M."/>
            <person name="Oren A."/>
            <person name="Chaudhuri R.R."/>
            <person name="La Ragione R."/>
            <person name="Hildebrand F."/>
            <person name="Pallen M.J."/>
        </authorList>
    </citation>
    <scope>NUCLEOTIDE SEQUENCE</scope>
    <source>
        <strain evidence="2">CHK179-5677</strain>
    </source>
</reference>
<keyword evidence="1" id="KW-1133">Transmembrane helix</keyword>
<sequence>MKKLIAAGNLYLKKMDLTDIALLKLCLGALGVLIGLGAARKHRKSAGVLAGLVFCLTYLPLMGRFFRAIVTGDEEE</sequence>
<organism evidence="2 3">
    <name type="scientific">Pseudoflavonifractor capillosus</name>
    <dbReference type="NCBI Taxonomy" id="106588"/>
    <lineage>
        <taxon>Bacteria</taxon>
        <taxon>Bacillati</taxon>
        <taxon>Bacillota</taxon>
        <taxon>Clostridia</taxon>
        <taxon>Eubacteriales</taxon>
        <taxon>Oscillospiraceae</taxon>
        <taxon>Pseudoflavonifractor</taxon>
    </lineage>
</organism>
<feature type="transmembrane region" description="Helical" evidence="1">
    <location>
        <begin position="20"/>
        <end position="39"/>
    </location>
</feature>
<evidence type="ECO:0000256" key="1">
    <source>
        <dbReference type="SAM" id="Phobius"/>
    </source>
</evidence>
<comment type="caution">
    <text evidence="2">The sequence shown here is derived from an EMBL/GenBank/DDBJ whole genome shotgun (WGS) entry which is preliminary data.</text>
</comment>